<gene>
    <name evidence="1" type="ORF">WN944_008558</name>
</gene>
<evidence type="ECO:0000313" key="2">
    <source>
        <dbReference type="Proteomes" id="UP001428341"/>
    </source>
</evidence>
<comment type="caution">
    <text evidence="1">The sequence shown here is derived from an EMBL/GenBank/DDBJ whole genome shotgun (WGS) entry which is preliminary data.</text>
</comment>
<keyword evidence="2" id="KW-1185">Reference proteome</keyword>
<sequence>MSKFLRRLKWKVETTFLIASKRRRKKRHVELVVVLNFCATSVIAVDLEDSTGMLSSVSLYKEERCDVPIFTRSIYAIKSGLSYTC</sequence>
<dbReference type="AlphaFoldDB" id="A0AAP0MQG7"/>
<name>A0AAP0MQG7_9ROSI</name>
<protein>
    <submittedName>
        <fullName evidence="1">Uncharacterized protein</fullName>
    </submittedName>
</protein>
<dbReference type="EMBL" id="JBCGBO010000003">
    <property type="protein sequence ID" value="KAK9216549.1"/>
    <property type="molecule type" value="Genomic_DNA"/>
</dbReference>
<evidence type="ECO:0000313" key="1">
    <source>
        <dbReference type="EMBL" id="KAK9216549.1"/>
    </source>
</evidence>
<dbReference type="Proteomes" id="UP001428341">
    <property type="component" value="Unassembled WGS sequence"/>
</dbReference>
<proteinExistence type="predicted"/>
<accession>A0AAP0MQG7</accession>
<organism evidence="1 2">
    <name type="scientific">Citrus x changshan-huyou</name>
    <dbReference type="NCBI Taxonomy" id="2935761"/>
    <lineage>
        <taxon>Eukaryota</taxon>
        <taxon>Viridiplantae</taxon>
        <taxon>Streptophyta</taxon>
        <taxon>Embryophyta</taxon>
        <taxon>Tracheophyta</taxon>
        <taxon>Spermatophyta</taxon>
        <taxon>Magnoliopsida</taxon>
        <taxon>eudicotyledons</taxon>
        <taxon>Gunneridae</taxon>
        <taxon>Pentapetalae</taxon>
        <taxon>rosids</taxon>
        <taxon>malvids</taxon>
        <taxon>Sapindales</taxon>
        <taxon>Rutaceae</taxon>
        <taxon>Aurantioideae</taxon>
        <taxon>Citrus</taxon>
    </lineage>
</organism>
<reference evidence="1 2" key="1">
    <citation type="submission" date="2024-05" db="EMBL/GenBank/DDBJ databases">
        <title>Haplotype-resolved chromosome-level genome assembly of Huyou (Citrus changshanensis).</title>
        <authorList>
            <person name="Miao C."/>
            <person name="Chen W."/>
            <person name="Wu Y."/>
            <person name="Wang L."/>
            <person name="Zhao S."/>
            <person name="Grierson D."/>
            <person name="Xu C."/>
            <person name="Chen K."/>
        </authorList>
    </citation>
    <scope>NUCLEOTIDE SEQUENCE [LARGE SCALE GENOMIC DNA]</scope>
    <source>
        <strain evidence="1">01-14</strain>
        <tissue evidence="1">Leaf</tissue>
    </source>
</reference>